<comment type="similarity">
    <text evidence="2 6">Belongs to the acyl-CoA dehydrogenase family.</text>
</comment>
<dbReference type="Pfam" id="PF00441">
    <property type="entry name" value="Acyl-CoA_dh_1"/>
    <property type="match status" value="1"/>
</dbReference>
<keyword evidence="4 6" id="KW-0274">FAD</keyword>
<name>A0A975RNK6_9BRAD</name>
<evidence type="ECO:0000313" key="10">
    <source>
        <dbReference type="Proteomes" id="UP000680839"/>
    </source>
</evidence>
<keyword evidence="5 6" id="KW-0560">Oxidoreductase</keyword>
<evidence type="ECO:0000256" key="5">
    <source>
        <dbReference type="ARBA" id="ARBA00023002"/>
    </source>
</evidence>
<dbReference type="PROSITE" id="PS00072">
    <property type="entry name" value="ACYL_COA_DH_1"/>
    <property type="match status" value="1"/>
</dbReference>
<dbReference type="GO" id="GO:0003995">
    <property type="term" value="F:acyl-CoA dehydrogenase activity"/>
    <property type="evidence" value="ECO:0007669"/>
    <property type="project" value="InterPro"/>
</dbReference>
<proteinExistence type="inferred from homology"/>
<feature type="domain" description="Acyl-CoA oxidase/dehydrogenase middle" evidence="8">
    <location>
        <begin position="18"/>
        <end position="110"/>
    </location>
</feature>
<reference evidence="9" key="1">
    <citation type="submission" date="2021-06" db="EMBL/GenBank/DDBJ databases">
        <title>Bradyrhizobium sp. S2-20-1 Genome sequencing.</title>
        <authorList>
            <person name="Jin L."/>
        </authorList>
    </citation>
    <scope>NUCLEOTIDE SEQUENCE</scope>
    <source>
        <strain evidence="9">S2-20-1</strain>
    </source>
</reference>
<dbReference type="InterPro" id="IPR006089">
    <property type="entry name" value="Acyl-CoA_DH_CS"/>
</dbReference>
<dbReference type="FunFam" id="1.20.140.10:FF:000001">
    <property type="entry name" value="Acyl-CoA dehydrogenase"/>
    <property type="match status" value="1"/>
</dbReference>
<dbReference type="RefSeq" id="WP_215622349.1">
    <property type="nucleotide sequence ID" value="NZ_CP076134.1"/>
</dbReference>
<dbReference type="AlphaFoldDB" id="A0A975RNK6"/>
<dbReference type="Gene3D" id="2.40.110.10">
    <property type="entry name" value="Butyryl-CoA Dehydrogenase, subunit A, domain 2"/>
    <property type="match status" value="1"/>
</dbReference>
<dbReference type="InterPro" id="IPR006091">
    <property type="entry name" value="Acyl-CoA_Oxase/DH_mid-dom"/>
</dbReference>
<evidence type="ECO:0000313" key="9">
    <source>
        <dbReference type="EMBL" id="QWG13651.1"/>
    </source>
</evidence>
<accession>A0A975RNK6</accession>
<keyword evidence="3 6" id="KW-0285">Flavoprotein</keyword>
<dbReference type="SUPFAM" id="SSF47203">
    <property type="entry name" value="Acyl-CoA dehydrogenase C-terminal domain-like"/>
    <property type="match status" value="1"/>
</dbReference>
<dbReference type="InterPro" id="IPR036250">
    <property type="entry name" value="AcylCo_DH-like_C"/>
</dbReference>
<dbReference type="SUPFAM" id="SSF56645">
    <property type="entry name" value="Acyl-CoA dehydrogenase NM domain-like"/>
    <property type="match status" value="1"/>
</dbReference>
<dbReference type="Pfam" id="PF02770">
    <property type="entry name" value="Acyl-CoA_dh_M"/>
    <property type="match status" value="1"/>
</dbReference>
<protein>
    <submittedName>
        <fullName evidence="9">Acyl-CoA dehydrogenase</fullName>
    </submittedName>
</protein>
<comment type="cofactor">
    <cofactor evidence="1 6">
        <name>FAD</name>
        <dbReference type="ChEBI" id="CHEBI:57692"/>
    </cofactor>
</comment>
<organism evidence="9 10">
    <name type="scientific">Bradyrhizobium sediminis</name>
    <dbReference type="NCBI Taxonomy" id="2840469"/>
    <lineage>
        <taxon>Bacteria</taxon>
        <taxon>Pseudomonadati</taxon>
        <taxon>Pseudomonadota</taxon>
        <taxon>Alphaproteobacteria</taxon>
        <taxon>Hyphomicrobiales</taxon>
        <taxon>Nitrobacteraceae</taxon>
        <taxon>Bradyrhizobium</taxon>
    </lineage>
</organism>
<dbReference type="CDD" id="cd00567">
    <property type="entry name" value="ACAD"/>
    <property type="match status" value="1"/>
</dbReference>
<feature type="domain" description="Acyl-CoA dehydrogenase/oxidase C-terminal" evidence="7">
    <location>
        <begin position="131"/>
        <end position="270"/>
    </location>
</feature>
<evidence type="ECO:0000259" key="7">
    <source>
        <dbReference type="Pfam" id="PF00441"/>
    </source>
</evidence>
<dbReference type="PANTHER" id="PTHR43884:SF12">
    <property type="entry name" value="ISOVALERYL-COA DEHYDROGENASE, MITOCHONDRIAL-RELATED"/>
    <property type="match status" value="1"/>
</dbReference>
<evidence type="ECO:0000256" key="2">
    <source>
        <dbReference type="ARBA" id="ARBA00009347"/>
    </source>
</evidence>
<dbReference type="InterPro" id="IPR046373">
    <property type="entry name" value="Acyl-CoA_Oxase/DH_mid-dom_sf"/>
</dbReference>
<sequence length="276" mass="30082">MRQRYLDGLARGELIMSVGVSEPSAGSDVRAVRTRARREGDVWVIDGEKTWITNGAHFDLMICTCRTSDDPARGLSHFLIDRDEHPVATRPIEKLALNRHSTAQVFFDGVGVPAANMIGREGDALKNTLVLFERARLHVAAGSLGIARRALDESVRYAHLRKQRGKPIAAHQLIAAKLADMAIWVDAARLLIHRAAQMLDAGLRADMEAAMAKAFATEAAVDICRQAVQIHGGNGVTRGYIVERLAREALLLPIPDGTTEIQQLIIGRALTGISAF</sequence>
<dbReference type="InterPro" id="IPR009100">
    <property type="entry name" value="AcylCoA_DH/oxidase_NM_dom_sf"/>
</dbReference>
<dbReference type="FunFam" id="2.40.110.10:FF:000002">
    <property type="entry name" value="Acyl-CoA dehydrogenase fadE12"/>
    <property type="match status" value="1"/>
</dbReference>
<gene>
    <name evidence="9" type="ORF">KMZ29_02625</name>
</gene>
<dbReference type="Gene3D" id="1.20.140.10">
    <property type="entry name" value="Butyryl-CoA Dehydrogenase, subunit A, domain 3"/>
    <property type="match status" value="1"/>
</dbReference>
<dbReference type="EMBL" id="CP076134">
    <property type="protein sequence ID" value="QWG13651.1"/>
    <property type="molecule type" value="Genomic_DNA"/>
</dbReference>
<evidence type="ECO:0000259" key="8">
    <source>
        <dbReference type="Pfam" id="PF02770"/>
    </source>
</evidence>
<dbReference type="Proteomes" id="UP000680839">
    <property type="component" value="Chromosome"/>
</dbReference>
<evidence type="ECO:0000256" key="6">
    <source>
        <dbReference type="RuleBase" id="RU362125"/>
    </source>
</evidence>
<evidence type="ECO:0000256" key="3">
    <source>
        <dbReference type="ARBA" id="ARBA00022630"/>
    </source>
</evidence>
<evidence type="ECO:0000256" key="4">
    <source>
        <dbReference type="ARBA" id="ARBA00022827"/>
    </source>
</evidence>
<dbReference type="InterPro" id="IPR009075">
    <property type="entry name" value="AcylCo_DH/oxidase_C"/>
</dbReference>
<evidence type="ECO:0000256" key="1">
    <source>
        <dbReference type="ARBA" id="ARBA00001974"/>
    </source>
</evidence>
<dbReference type="PANTHER" id="PTHR43884">
    <property type="entry name" value="ACYL-COA DEHYDROGENASE"/>
    <property type="match status" value="1"/>
</dbReference>